<dbReference type="Proteomes" id="UP000054937">
    <property type="component" value="Unassembled WGS sequence"/>
</dbReference>
<dbReference type="OMA" id="CEVEFFD"/>
<feature type="region of interest" description="Disordered" evidence="1">
    <location>
        <begin position="153"/>
        <end position="177"/>
    </location>
</feature>
<dbReference type="OrthoDB" id="285739at2759"/>
<dbReference type="AlphaFoldDB" id="A0A0V0QYD9"/>
<organism evidence="2 3">
    <name type="scientific">Pseudocohnilembus persalinus</name>
    <name type="common">Ciliate</name>
    <dbReference type="NCBI Taxonomy" id="266149"/>
    <lineage>
        <taxon>Eukaryota</taxon>
        <taxon>Sar</taxon>
        <taxon>Alveolata</taxon>
        <taxon>Ciliophora</taxon>
        <taxon>Intramacronucleata</taxon>
        <taxon>Oligohymenophorea</taxon>
        <taxon>Scuticociliatia</taxon>
        <taxon>Philasterida</taxon>
        <taxon>Pseudocohnilembidae</taxon>
        <taxon>Pseudocohnilembus</taxon>
    </lineage>
</organism>
<evidence type="ECO:0000256" key="1">
    <source>
        <dbReference type="SAM" id="MobiDB-lite"/>
    </source>
</evidence>
<reference evidence="2 3" key="1">
    <citation type="journal article" date="2015" name="Sci. Rep.">
        <title>Genome of the facultative scuticociliatosis pathogen Pseudocohnilembus persalinus provides insight into its virulence through horizontal gene transfer.</title>
        <authorList>
            <person name="Xiong J."/>
            <person name="Wang G."/>
            <person name="Cheng J."/>
            <person name="Tian M."/>
            <person name="Pan X."/>
            <person name="Warren A."/>
            <person name="Jiang C."/>
            <person name="Yuan D."/>
            <person name="Miao W."/>
        </authorList>
    </citation>
    <scope>NUCLEOTIDE SEQUENCE [LARGE SCALE GENOMIC DNA]</scope>
    <source>
        <strain evidence="2">36N120E</strain>
    </source>
</reference>
<comment type="caution">
    <text evidence="2">The sequence shown here is derived from an EMBL/GenBank/DDBJ whole genome shotgun (WGS) entry which is preliminary data.</text>
</comment>
<name>A0A0V0QYD9_PSEPJ</name>
<dbReference type="InParanoid" id="A0A0V0QYD9"/>
<feature type="compositionally biased region" description="Polar residues" evidence="1">
    <location>
        <begin position="163"/>
        <end position="177"/>
    </location>
</feature>
<evidence type="ECO:0000313" key="2">
    <source>
        <dbReference type="EMBL" id="KRX07337.1"/>
    </source>
</evidence>
<accession>A0A0V0QYD9</accession>
<evidence type="ECO:0000313" key="3">
    <source>
        <dbReference type="Proteomes" id="UP000054937"/>
    </source>
</evidence>
<keyword evidence="3" id="KW-1185">Reference proteome</keyword>
<proteinExistence type="predicted"/>
<protein>
    <submittedName>
        <fullName evidence="2">Uncharacterized protein</fullName>
    </submittedName>
</protein>
<dbReference type="EMBL" id="LDAU01000084">
    <property type="protein sequence ID" value="KRX07337.1"/>
    <property type="molecule type" value="Genomic_DNA"/>
</dbReference>
<sequence>MLGLDDKGYNSSALIEEYSPSLPKGFPKSNLPQNLCEPEFLKLLKCTKYVAERDACQLEYTSFLTCKKERDLTIFSSIKDWEQGHFKNLSDKNKNFYVMGLGRKLDRLEEDYEKIPTSYTYQIKAWTFKADIEQLKWRINYLNKYKKKLEQEQQEHIEKQTQNNLEKLNSMQDKFKK</sequence>
<gene>
    <name evidence="2" type="ORF">PPERSA_06952</name>
</gene>